<evidence type="ECO:0000256" key="1">
    <source>
        <dbReference type="SAM" id="Phobius"/>
    </source>
</evidence>
<keyword evidence="4" id="KW-1185">Reference proteome</keyword>
<dbReference type="Proteomes" id="UP001338582">
    <property type="component" value="Chromosome 5"/>
</dbReference>
<accession>A0AAX4HEA7</accession>
<dbReference type="KEGG" id="asau:88175158"/>
<feature type="transmembrane region" description="Helical" evidence="1">
    <location>
        <begin position="131"/>
        <end position="151"/>
    </location>
</feature>
<organism evidence="3 4">
    <name type="scientific">Australozyma saopauloensis</name>
    <dbReference type="NCBI Taxonomy" id="291208"/>
    <lineage>
        <taxon>Eukaryota</taxon>
        <taxon>Fungi</taxon>
        <taxon>Dikarya</taxon>
        <taxon>Ascomycota</taxon>
        <taxon>Saccharomycotina</taxon>
        <taxon>Pichiomycetes</taxon>
        <taxon>Metschnikowiaceae</taxon>
        <taxon>Australozyma</taxon>
    </lineage>
</organism>
<dbReference type="PANTHER" id="PTHR33741">
    <property type="entry name" value="TRANSMEMBRANE PROTEIN DDB_G0269096-RELATED"/>
    <property type="match status" value="1"/>
</dbReference>
<keyword evidence="1" id="KW-0472">Membrane</keyword>
<reference evidence="3 4" key="1">
    <citation type="submission" date="2023-10" db="EMBL/GenBank/DDBJ databases">
        <title>Draft Genome Sequence of Candida saopaulonensis from a very Premature Infant with Sepsis.</title>
        <authorList>
            <person name="Ning Y."/>
            <person name="Dai R."/>
            <person name="Xiao M."/>
            <person name="Xu Y."/>
            <person name="Yan Q."/>
            <person name="Zhang L."/>
        </authorList>
    </citation>
    <scope>NUCLEOTIDE SEQUENCE [LARGE SCALE GENOMIC DNA]</scope>
    <source>
        <strain evidence="3 4">19XY460</strain>
    </source>
</reference>
<feature type="transmembrane region" description="Helical" evidence="1">
    <location>
        <begin position="74"/>
        <end position="96"/>
    </location>
</feature>
<feature type="transmembrane region" description="Helical" evidence="1">
    <location>
        <begin position="102"/>
        <end position="119"/>
    </location>
</feature>
<dbReference type="PANTHER" id="PTHR33741:SF5">
    <property type="entry name" value="TRANSMEMBRANE PROTEIN DDB_G0269096-RELATED"/>
    <property type="match status" value="1"/>
</dbReference>
<keyword evidence="1" id="KW-0812">Transmembrane</keyword>
<feature type="domain" description="HPP transmembrane region" evidence="2">
    <location>
        <begin position="43"/>
        <end position="200"/>
    </location>
</feature>
<feature type="transmembrane region" description="Helical" evidence="1">
    <location>
        <begin position="41"/>
        <end position="62"/>
    </location>
</feature>
<evidence type="ECO:0000313" key="4">
    <source>
        <dbReference type="Proteomes" id="UP001338582"/>
    </source>
</evidence>
<dbReference type="RefSeq" id="XP_062879116.1">
    <property type="nucleotide sequence ID" value="XM_063023046.1"/>
</dbReference>
<proteinExistence type="predicted"/>
<dbReference type="AlphaFoldDB" id="A0AAX4HEA7"/>
<evidence type="ECO:0000259" key="2">
    <source>
        <dbReference type="Pfam" id="PF04982"/>
    </source>
</evidence>
<dbReference type="Pfam" id="PF04982">
    <property type="entry name" value="TM_HPP"/>
    <property type="match status" value="1"/>
</dbReference>
<dbReference type="GeneID" id="88175158"/>
<gene>
    <name evidence="3" type="ORF">PUMCH_004096</name>
</gene>
<name>A0AAX4HEA7_9ASCO</name>
<evidence type="ECO:0000313" key="3">
    <source>
        <dbReference type="EMBL" id="WPK26736.1"/>
    </source>
</evidence>
<dbReference type="InterPro" id="IPR058581">
    <property type="entry name" value="TM_HPP"/>
</dbReference>
<dbReference type="InterPro" id="IPR007065">
    <property type="entry name" value="HPP"/>
</dbReference>
<keyword evidence="1" id="KW-1133">Transmembrane helix</keyword>
<sequence length="305" mass="33631">MFKFSLDQFLNPHIWPSQVYRFPQPLRRFMGGSQPKPVSDYWLWLDILLGTFCGIAVIEAVFKLHTAFTEHHPPLIIASYGASAILCFNATASPLAQPRNVIMGQFVSSLIGICIEKLFSLSEAGRENYWAGGALSVAISSVAMTVLNCVHPPGGASALLPCADAKVRAMGWWYLPAQLVSSVLMLAVACLVNNIIRSYPVFWWTVGTIDKHPVVVEPENIEESSVTLSRYPLVKAASELPNIQFVADRTTIDISDGHVLVPEGLELEGLEMEWLASLQKLLTKAAPDVASVNLERRLSRQSHFN</sequence>
<protein>
    <recommendedName>
        <fullName evidence="2">HPP transmembrane region domain-containing protein</fullName>
    </recommendedName>
</protein>
<dbReference type="EMBL" id="CP138898">
    <property type="protein sequence ID" value="WPK26736.1"/>
    <property type="molecule type" value="Genomic_DNA"/>
</dbReference>
<feature type="transmembrane region" description="Helical" evidence="1">
    <location>
        <begin position="171"/>
        <end position="192"/>
    </location>
</feature>